<sequence>MGSNILVLSLRAAQLAMSVVVLGLSGYVASWYNNDMATASPGQINFLIFASLYSILSIVCLEVIPKFVPRASNPYVSLGVEFTNVVFWFAGFVSLAVFLSRLLFCRGSVCAAARADTAFGALLWILWTVTQVFLALDVFKSGFRRRGSSASGGSAAPGGAGAPYPNPSMKETMA</sequence>
<dbReference type="Proteomes" id="UP001301769">
    <property type="component" value="Unassembled WGS sequence"/>
</dbReference>
<organism evidence="8 9">
    <name type="scientific">Rhypophila decipiens</name>
    <dbReference type="NCBI Taxonomy" id="261697"/>
    <lineage>
        <taxon>Eukaryota</taxon>
        <taxon>Fungi</taxon>
        <taxon>Dikarya</taxon>
        <taxon>Ascomycota</taxon>
        <taxon>Pezizomycotina</taxon>
        <taxon>Sordariomycetes</taxon>
        <taxon>Sordariomycetidae</taxon>
        <taxon>Sordariales</taxon>
        <taxon>Naviculisporaceae</taxon>
        <taxon>Rhypophila</taxon>
    </lineage>
</organism>
<feature type="transmembrane region" description="Helical" evidence="6">
    <location>
        <begin position="12"/>
        <end position="32"/>
    </location>
</feature>
<feature type="region of interest" description="Disordered" evidence="5">
    <location>
        <begin position="149"/>
        <end position="174"/>
    </location>
</feature>
<dbReference type="AlphaFoldDB" id="A0AAN6YBI7"/>
<protein>
    <submittedName>
        <fullName evidence="8">Membrane-associating domain-containing protein</fullName>
    </submittedName>
</protein>
<evidence type="ECO:0000259" key="7">
    <source>
        <dbReference type="Pfam" id="PF01284"/>
    </source>
</evidence>
<accession>A0AAN6YBI7</accession>
<name>A0AAN6YBI7_9PEZI</name>
<reference evidence="8" key="1">
    <citation type="journal article" date="2023" name="Mol. Phylogenet. Evol.">
        <title>Genome-scale phylogeny and comparative genomics of the fungal order Sordariales.</title>
        <authorList>
            <person name="Hensen N."/>
            <person name="Bonometti L."/>
            <person name="Westerberg I."/>
            <person name="Brannstrom I.O."/>
            <person name="Guillou S."/>
            <person name="Cros-Aarteil S."/>
            <person name="Calhoun S."/>
            <person name="Haridas S."/>
            <person name="Kuo A."/>
            <person name="Mondo S."/>
            <person name="Pangilinan J."/>
            <person name="Riley R."/>
            <person name="LaButti K."/>
            <person name="Andreopoulos B."/>
            <person name="Lipzen A."/>
            <person name="Chen C."/>
            <person name="Yan M."/>
            <person name="Daum C."/>
            <person name="Ng V."/>
            <person name="Clum A."/>
            <person name="Steindorff A."/>
            <person name="Ohm R.A."/>
            <person name="Martin F."/>
            <person name="Silar P."/>
            <person name="Natvig D.O."/>
            <person name="Lalanne C."/>
            <person name="Gautier V."/>
            <person name="Ament-Velasquez S.L."/>
            <person name="Kruys A."/>
            <person name="Hutchinson M.I."/>
            <person name="Powell A.J."/>
            <person name="Barry K."/>
            <person name="Miller A.N."/>
            <person name="Grigoriev I.V."/>
            <person name="Debuchy R."/>
            <person name="Gladieux P."/>
            <person name="Hiltunen Thoren M."/>
            <person name="Johannesson H."/>
        </authorList>
    </citation>
    <scope>NUCLEOTIDE SEQUENCE</scope>
    <source>
        <strain evidence="8">PSN293</strain>
    </source>
</reference>
<feature type="transmembrane region" description="Helical" evidence="6">
    <location>
        <begin position="44"/>
        <end position="64"/>
    </location>
</feature>
<evidence type="ECO:0000313" key="8">
    <source>
        <dbReference type="EMBL" id="KAK4216258.1"/>
    </source>
</evidence>
<evidence type="ECO:0000256" key="2">
    <source>
        <dbReference type="ARBA" id="ARBA00022692"/>
    </source>
</evidence>
<feature type="transmembrane region" description="Helical" evidence="6">
    <location>
        <begin position="119"/>
        <end position="139"/>
    </location>
</feature>
<keyword evidence="4 6" id="KW-0472">Membrane</keyword>
<evidence type="ECO:0000313" key="9">
    <source>
        <dbReference type="Proteomes" id="UP001301769"/>
    </source>
</evidence>
<gene>
    <name evidence="8" type="ORF">QBC37DRAFT_97786</name>
</gene>
<keyword evidence="3 6" id="KW-1133">Transmembrane helix</keyword>
<evidence type="ECO:0000256" key="4">
    <source>
        <dbReference type="ARBA" id="ARBA00023136"/>
    </source>
</evidence>
<reference evidence="8" key="2">
    <citation type="submission" date="2023-05" db="EMBL/GenBank/DDBJ databases">
        <authorList>
            <consortium name="Lawrence Berkeley National Laboratory"/>
            <person name="Steindorff A."/>
            <person name="Hensen N."/>
            <person name="Bonometti L."/>
            <person name="Westerberg I."/>
            <person name="Brannstrom I.O."/>
            <person name="Guillou S."/>
            <person name="Cros-Aarteil S."/>
            <person name="Calhoun S."/>
            <person name="Haridas S."/>
            <person name="Kuo A."/>
            <person name="Mondo S."/>
            <person name="Pangilinan J."/>
            <person name="Riley R."/>
            <person name="Labutti K."/>
            <person name="Andreopoulos B."/>
            <person name="Lipzen A."/>
            <person name="Chen C."/>
            <person name="Yanf M."/>
            <person name="Daum C."/>
            <person name="Ng V."/>
            <person name="Clum A."/>
            <person name="Ohm R."/>
            <person name="Martin F."/>
            <person name="Silar P."/>
            <person name="Natvig D."/>
            <person name="Lalanne C."/>
            <person name="Gautier V."/>
            <person name="Ament-Velasquez S.L."/>
            <person name="Kruys A."/>
            <person name="Hutchinson M.I."/>
            <person name="Powell A.J."/>
            <person name="Barry K."/>
            <person name="Miller A.N."/>
            <person name="Grigoriev I.V."/>
            <person name="Debuchy R."/>
            <person name="Gladieux P."/>
            <person name="Thoren M.H."/>
            <person name="Johannesson H."/>
        </authorList>
    </citation>
    <scope>NUCLEOTIDE SEQUENCE</scope>
    <source>
        <strain evidence="8">PSN293</strain>
    </source>
</reference>
<dbReference type="InterPro" id="IPR008253">
    <property type="entry name" value="Marvel"/>
</dbReference>
<feature type="transmembrane region" description="Helical" evidence="6">
    <location>
        <begin position="76"/>
        <end position="99"/>
    </location>
</feature>
<evidence type="ECO:0000256" key="5">
    <source>
        <dbReference type="SAM" id="MobiDB-lite"/>
    </source>
</evidence>
<proteinExistence type="predicted"/>
<dbReference type="PANTHER" id="PTHR37451:SF5">
    <property type="entry name" value="MARVEL DOMAIN-CONTAINING PROTEIN"/>
    <property type="match status" value="1"/>
</dbReference>
<dbReference type="Pfam" id="PF01284">
    <property type="entry name" value="MARVEL"/>
    <property type="match status" value="1"/>
</dbReference>
<keyword evidence="2 6" id="KW-0812">Transmembrane</keyword>
<keyword evidence="9" id="KW-1185">Reference proteome</keyword>
<dbReference type="PANTHER" id="PTHR37451">
    <property type="entry name" value="MARVEL DOMAIN"/>
    <property type="match status" value="1"/>
</dbReference>
<comment type="subcellular location">
    <subcellularLocation>
        <location evidence="1">Membrane</location>
        <topology evidence="1">Multi-pass membrane protein</topology>
    </subcellularLocation>
</comment>
<feature type="domain" description="MARVEL" evidence="7">
    <location>
        <begin position="8"/>
        <end position="132"/>
    </location>
</feature>
<dbReference type="GO" id="GO:0016020">
    <property type="term" value="C:membrane"/>
    <property type="evidence" value="ECO:0007669"/>
    <property type="project" value="UniProtKB-SubCell"/>
</dbReference>
<evidence type="ECO:0000256" key="1">
    <source>
        <dbReference type="ARBA" id="ARBA00004141"/>
    </source>
</evidence>
<evidence type="ECO:0000256" key="6">
    <source>
        <dbReference type="SAM" id="Phobius"/>
    </source>
</evidence>
<evidence type="ECO:0000256" key="3">
    <source>
        <dbReference type="ARBA" id="ARBA00022989"/>
    </source>
</evidence>
<comment type="caution">
    <text evidence="8">The sequence shown here is derived from an EMBL/GenBank/DDBJ whole genome shotgun (WGS) entry which is preliminary data.</text>
</comment>
<dbReference type="EMBL" id="MU858070">
    <property type="protein sequence ID" value="KAK4216258.1"/>
    <property type="molecule type" value="Genomic_DNA"/>
</dbReference>